<name>A0AAF0R495_SOLVR</name>
<organism evidence="3 4">
    <name type="scientific">Solanum verrucosum</name>
    <dbReference type="NCBI Taxonomy" id="315347"/>
    <lineage>
        <taxon>Eukaryota</taxon>
        <taxon>Viridiplantae</taxon>
        <taxon>Streptophyta</taxon>
        <taxon>Embryophyta</taxon>
        <taxon>Tracheophyta</taxon>
        <taxon>Spermatophyta</taxon>
        <taxon>Magnoliopsida</taxon>
        <taxon>eudicotyledons</taxon>
        <taxon>Gunneridae</taxon>
        <taxon>Pentapetalae</taxon>
        <taxon>asterids</taxon>
        <taxon>lamiids</taxon>
        <taxon>Solanales</taxon>
        <taxon>Solanaceae</taxon>
        <taxon>Solanoideae</taxon>
        <taxon>Solaneae</taxon>
        <taxon>Solanum</taxon>
    </lineage>
</organism>
<dbReference type="AlphaFoldDB" id="A0AAF0R495"/>
<evidence type="ECO:0000313" key="3">
    <source>
        <dbReference type="EMBL" id="WMV33798.1"/>
    </source>
</evidence>
<protein>
    <recommendedName>
        <fullName evidence="2">Very-long-chain aldehyde decarbonylase CER1-like C-terminal domain-containing protein</fullName>
    </recommendedName>
</protein>
<gene>
    <name evidence="3" type="ORF">MTR67_027183</name>
</gene>
<dbReference type="GO" id="GO:0016020">
    <property type="term" value="C:membrane"/>
    <property type="evidence" value="ECO:0007669"/>
    <property type="project" value="UniProtKB-SubCell"/>
</dbReference>
<evidence type="ECO:0000259" key="2">
    <source>
        <dbReference type="Pfam" id="PF12076"/>
    </source>
</evidence>
<keyword evidence="4" id="KW-1185">Reference proteome</keyword>
<feature type="domain" description="Very-long-chain aldehyde decarbonylase CER1-like C-terminal" evidence="2">
    <location>
        <begin position="170"/>
        <end position="333"/>
    </location>
</feature>
<proteinExistence type="predicted"/>
<accession>A0AAF0R495</accession>
<comment type="subcellular location">
    <subcellularLocation>
        <location evidence="1">Membrane</location>
        <topology evidence="1">Multi-pass membrane protein</topology>
    </subcellularLocation>
</comment>
<dbReference type="Proteomes" id="UP001234989">
    <property type="component" value="Chromosome 6"/>
</dbReference>
<sequence length="344" mass="39364">MASKPGILTEWPWTWLGNFKYVVLAPFVGRSIQSLLNREDGSKIDIGYLIIFPFLLFRMLHNQIWISLSRYRTAKGDNRILDKTIEFDQVDRERNCIFQNHTFTVERNVFKNLNLQTWAIPKYRVQDEKLNNNGEVYIRRHPQIKVKLVDGSSLAVAVVLNSIPKGTTQVVLGGHLSKVANAIALALCQGGVKVMALREEEYKKLKSNLTTEAAINLLPSKTYNSKIWLVGDGLNEDEQLKAPKGTLFIPFSQFPPRKTRKDCFYFHTPAMITPKHFENVDSCENWLPRRVMSAWRMAGILHALEDWQEHECGNMMFDIEKVWKASLVHGFQPISVASASESKA</sequence>
<evidence type="ECO:0000256" key="1">
    <source>
        <dbReference type="ARBA" id="ARBA00004141"/>
    </source>
</evidence>
<reference evidence="3" key="1">
    <citation type="submission" date="2023-08" db="EMBL/GenBank/DDBJ databases">
        <title>A de novo genome assembly of Solanum verrucosum Schlechtendal, a Mexican diploid species geographically isolated from the other diploid A-genome species in potato relatives.</title>
        <authorList>
            <person name="Hosaka K."/>
        </authorList>
    </citation>
    <scope>NUCLEOTIDE SEQUENCE</scope>
    <source>
        <tissue evidence="3">Young leaves</tissue>
    </source>
</reference>
<dbReference type="Pfam" id="PF12076">
    <property type="entry name" value="CER1-like_C"/>
    <property type="match status" value="1"/>
</dbReference>
<dbReference type="InterPro" id="IPR021940">
    <property type="entry name" value="CER1-like_C"/>
</dbReference>
<evidence type="ECO:0000313" key="4">
    <source>
        <dbReference type="Proteomes" id="UP001234989"/>
    </source>
</evidence>
<dbReference type="EMBL" id="CP133617">
    <property type="protein sequence ID" value="WMV33798.1"/>
    <property type="molecule type" value="Genomic_DNA"/>
</dbReference>